<dbReference type="FunFam" id="3.40.50.1000:FF:000069">
    <property type="entry name" value="HAD-superfamily subfamily IIA hydrolase"/>
    <property type="match status" value="1"/>
</dbReference>
<keyword evidence="1" id="KW-0378">Hydrolase</keyword>
<dbReference type="Pfam" id="PF13242">
    <property type="entry name" value="Hydrolase_like"/>
    <property type="match status" value="1"/>
</dbReference>
<sequence length="371" mass="41900">MLKAIKQRNLQLLRKKVQTPIFGRLSSTISQYAFAFDIDGVLLRGSETLKEGTLALQTLNRARLPWILLTNGGGKSESSRVVDLSQKLDVPIDIRQIVQSHTPFKELAKKYNRVLVIGGDGDICRGVAQEYGFRDVVRTTDIIRANPTIWPYSRFSATELEEWTRPDYLDLYNSSSELGSIDAILVFNDPRDWGSDIQIVLDLLCSQNGRLGTRRDLNQNHTSSNNLKIPAIPIHFSNNDMLWANDYPLPRFGQGAFRSIVQRLYKDLTGTDLVYTVIGKPEAETYDFGYKMLASWREQHLGLTEDSLKKVYMVGDNPASDIMGANNYGWDSMLVRTGVFQDGDLPTIVAKPKYIFNDVLEAVNFAIQKHS</sequence>
<dbReference type="STRING" id="857566.A0A1E3PQP3"/>
<dbReference type="GO" id="GO:0016787">
    <property type="term" value="F:hydrolase activity"/>
    <property type="evidence" value="ECO:0007669"/>
    <property type="project" value="UniProtKB-KW"/>
</dbReference>
<dbReference type="OrthoDB" id="10251048at2759"/>
<evidence type="ECO:0000313" key="1">
    <source>
        <dbReference type="EMBL" id="ODQ67755.1"/>
    </source>
</evidence>
<dbReference type="AlphaFoldDB" id="A0A1E3PQP3"/>
<dbReference type="InterPro" id="IPR006353">
    <property type="entry name" value="HAD-SF_hydro_IIA_CECR5"/>
</dbReference>
<gene>
    <name evidence="1" type="ORF">NADFUDRAFT_48426</name>
</gene>
<dbReference type="PANTHER" id="PTHR14269">
    <property type="entry name" value="CDP-DIACYLGLYCEROL--GLYCEROL-3-PHOSPHATE 3-PHOSPHATIDYLTRANSFERASE-RELATED"/>
    <property type="match status" value="1"/>
</dbReference>
<dbReference type="Proteomes" id="UP000095009">
    <property type="component" value="Unassembled WGS sequence"/>
</dbReference>
<dbReference type="InterPro" id="IPR050324">
    <property type="entry name" value="CDP-alcohol_PTase-I"/>
</dbReference>
<reference evidence="1 2" key="1">
    <citation type="journal article" date="2016" name="Proc. Natl. Acad. Sci. U.S.A.">
        <title>Comparative genomics of biotechnologically important yeasts.</title>
        <authorList>
            <person name="Riley R."/>
            <person name="Haridas S."/>
            <person name="Wolfe K.H."/>
            <person name="Lopes M.R."/>
            <person name="Hittinger C.T."/>
            <person name="Goeker M."/>
            <person name="Salamov A.A."/>
            <person name="Wisecaver J.H."/>
            <person name="Long T.M."/>
            <person name="Calvey C.H."/>
            <person name="Aerts A.L."/>
            <person name="Barry K.W."/>
            <person name="Choi C."/>
            <person name="Clum A."/>
            <person name="Coughlan A.Y."/>
            <person name="Deshpande S."/>
            <person name="Douglass A.P."/>
            <person name="Hanson S.J."/>
            <person name="Klenk H.-P."/>
            <person name="LaButti K.M."/>
            <person name="Lapidus A."/>
            <person name="Lindquist E.A."/>
            <person name="Lipzen A.M."/>
            <person name="Meier-Kolthoff J.P."/>
            <person name="Ohm R.A."/>
            <person name="Otillar R.P."/>
            <person name="Pangilinan J.L."/>
            <person name="Peng Y."/>
            <person name="Rokas A."/>
            <person name="Rosa C.A."/>
            <person name="Scheuner C."/>
            <person name="Sibirny A.A."/>
            <person name="Slot J.C."/>
            <person name="Stielow J.B."/>
            <person name="Sun H."/>
            <person name="Kurtzman C.P."/>
            <person name="Blackwell M."/>
            <person name="Grigoriev I.V."/>
            <person name="Jeffries T.W."/>
        </authorList>
    </citation>
    <scope>NUCLEOTIDE SEQUENCE [LARGE SCALE GENOMIC DNA]</scope>
    <source>
        <strain evidence="1 2">DSM 6958</strain>
    </source>
</reference>
<dbReference type="GO" id="GO:0005739">
    <property type="term" value="C:mitochondrion"/>
    <property type="evidence" value="ECO:0007669"/>
    <property type="project" value="TreeGrafter"/>
</dbReference>
<dbReference type="InterPro" id="IPR036412">
    <property type="entry name" value="HAD-like_sf"/>
</dbReference>
<proteinExistence type="predicted"/>
<dbReference type="Gene3D" id="3.40.50.1000">
    <property type="entry name" value="HAD superfamily/HAD-like"/>
    <property type="match status" value="2"/>
</dbReference>
<dbReference type="EMBL" id="KV454406">
    <property type="protein sequence ID" value="ODQ67755.1"/>
    <property type="molecule type" value="Genomic_DNA"/>
</dbReference>
<accession>A0A1E3PQP3</accession>
<dbReference type="PANTHER" id="PTHR14269:SF57">
    <property type="entry name" value="SUPERFAMILY HYDROLASE, PUTATIVE (AFU_ORTHOLOGUE AFUA_2G02580)-RELATED"/>
    <property type="match status" value="1"/>
</dbReference>
<dbReference type="GO" id="GO:0046474">
    <property type="term" value="P:glycerophospholipid biosynthetic process"/>
    <property type="evidence" value="ECO:0007669"/>
    <property type="project" value="TreeGrafter"/>
</dbReference>
<dbReference type="NCBIfam" id="TIGR01460">
    <property type="entry name" value="HAD-SF-IIA"/>
    <property type="match status" value="1"/>
</dbReference>
<protein>
    <submittedName>
        <fullName evidence="1">HAD-superfamily hydrolase</fullName>
    </submittedName>
</protein>
<evidence type="ECO:0000313" key="2">
    <source>
        <dbReference type="Proteomes" id="UP000095009"/>
    </source>
</evidence>
<dbReference type="Pfam" id="PF13344">
    <property type="entry name" value="Hydrolase_6"/>
    <property type="match status" value="1"/>
</dbReference>
<dbReference type="InterPro" id="IPR006357">
    <property type="entry name" value="HAD-SF_hydro_IIA"/>
</dbReference>
<dbReference type="NCBIfam" id="TIGR01456">
    <property type="entry name" value="CECR5"/>
    <property type="match status" value="1"/>
</dbReference>
<dbReference type="InterPro" id="IPR023214">
    <property type="entry name" value="HAD_sf"/>
</dbReference>
<dbReference type="SUPFAM" id="SSF56784">
    <property type="entry name" value="HAD-like"/>
    <property type="match status" value="1"/>
</dbReference>
<keyword evidence="2" id="KW-1185">Reference proteome</keyword>
<name>A0A1E3PQP3_9ASCO</name>
<organism evidence="1 2">
    <name type="scientific">Nadsonia fulvescens var. elongata DSM 6958</name>
    <dbReference type="NCBI Taxonomy" id="857566"/>
    <lineage>
        <taxon>Eukaryota</taxon>
        <taxon>Fungi</taxon>
        <taxon>Dikarya</taxon>
        <taxon>Ascomycota</taxon>
        <taxon>Saccharomycotina</taxon>
        <taxon>Dipodascomycetes</taxon>
        <taxon>Dipodascales</taxon>
        <taxon>Dipodascales incertae sedis</taxon>
        <taxon>Nadsonia</taxon>
    </lineage>
</organism>